<gene>
    <name evidence="3" type="ORF">QSP1433_LOCUS13332</name>
</gene>
<dbReference type="PROSITE" id="PS00108">
    <property type="entry name" value="PROTEIN_KINASE_ST"/>
    <property type="match status" value="1"/>
</dbReference>
<sequence length="514" mass="58086">MTVVLYMLASELRARDDARIRRDRCDEGPGKLGQIRANAFTMNVPEEKKIKFPGAKFEGKVYYTMETLREYFPLDNCGPDFRFFVRQRIPRSEEHMWLLLQEPHDQFVVEDDVLQLQVASEGEFPVTAKVKEDVWWLKGEPVKPKEEKSVPAPVNRKTSSEVSFNRQAMQETLQKTTIGVASKLGNFASWAKKGISAASSAMNTTETIRLPSRSVTVRKKIAEGGFSEVFLVHDDACGTPYALKRCVAHSREDLKDLNQEITLHKKVSSEYVMKLVDHTEEQSKKLSSAREIMIVFPLYSSGSLYDQMEDAVNNSTAWPFTEKSIIHFSIGILEGMKAIHRAGFVHRDIKPHNVLLGVPKGVDASTLRQNYKDVKPVLMDLGSCAPLKIPLKTRQEALMAIDEASVKCSAPYRAPELFEVPDLPFVLDEKCDVWSFGTTIYALTFGEMYSPFEHPTQGLQTLAILQGNVKFPSSTREPFSDQFKKIIKQMLQVDPAARPSIDKVLKGFQKLENL</sequence>
<dbReference type="PANTHER" id="PTHR22967">
    <property type="entry name" value="SERINE/THREONINE PROTEIN KINASE"/>
    <property type="match status" value="1"/>
</dbReference>
<reference evidence="3" key="1">
    <citation type="submission" date="2021-01" db="EMBL/GenBank/DDBJ databases">
        <authorList>
            <person name="Corre E."/>
            <person name="Pelletier E."/>
            <person name="Niang G."/>
            <person name="Scheremetjew M."/>
            <person name="Finn R."/>
            <person name="Kale V."/>
            <person name="Holt S."/>
            <person name="Cochrane G."/>
            <person name="Meng A."/>
            <person name="Brown T."/>
            <person name="Cohen L."/>
        </authorList>
    </citation>
    <scope>NUCLEOTIDE SEQUENCE</scope>
    <source>
        <strain evidence="3">NY070348D</strain>
    </source>
</reference>
<dbReference type="AlphaFoldDB" id="A0A7S2WMM7"/>
<organism evidence="3">
    <name type="scientific">Mucochytrium quahogii</name>
    <dbReference type="NCBI Taxonomy" id="96639"/>
    <lineage>
        <taxon>Eukaryota</taxon>
        <taxon>Sar</taxon>
        <taxon>Stramenopiles</taxon>
        <taxon>Bigyra</taxon>
        <taxon>Labyrinthulomycetes</taxon>
        <taxon>Thraustochytrida</taxon>
        <taxon>Thraustochytriidae</taxon>
        <taxon>Mucochytrium</taxon>
    </lineage>
</organism>
<dbReference type="PANTHER" id="PTHR22967:SF92">
    <property type="entry name" value="LD17053P"/>
    <property type="match status" value="1"/>
</dbReference>
<dbReference type="GO" id="GO:0005737">
    <property type="term" value="C:cytoplasm"/>
    <property type="evidence" value="ECO:0007669"/>
    <property type="project" value="TreeGrafter"/>
</dbReference>
<dbReference type="SMART" id="SM00220">
    <property type="entry name" value="S_TKc"/>
    <property type="match status" value="1"/>
</dbReference>
<dbReference type="SUPFAM" id="SSF56112">
    <property type="entry name" value="Protein kinase-like (PK-like)"/>
    <property type="match status" value="1"/>
</dbReference>
<dbReference type="GO" id="GO:0004674">
    <property type="term" value="F:protein serine/threonine kinase activity"/>
    <property type="evidence" value="ECO:0007669"/>
    <property type="project" value="TreeGrafter"/>
</dbReference>
<dbReference type="GO" id="GO:0005524">
    <property type="term" value="F:ATP binding"/>
    <property type="evidence" value="ECO:0007669"/>
    <property type="project" value="InterPro"/>
</dbReference>
<dbReference type="Pfam" id="PF00069">
    <property type="entry name" value="Pkinase"/>
    <property type="match status" value="1"/>
</dbReference>
<dbReference type="Gene3D" id="3.30.200.20">
    <property type="entry name" value="Phosphorylase Kinase, domain 1"/>
    <property type="match status" value="1"/>
</dbReference>
<feature type="domain" description="Protein kinase" evidence="2">
    <location>
        <begin position="215"/>
        <end position="511"/>
    </location>
</feature>
<accession>A0A7S2WMM7</accession>
<evidence type="ECO:0000256" key="1">
    <source>
        <dbReference type="ARBA" id="ARBA00022741"/>
    </source>
</evidence>
<evidence type="ECO:0000313" key="3">
    <source>
        <dbReference type="EMBL" id="CAD9697788.1"/>
    </source>
</evidence>
<proteinExistence type="predicted"/>
<dbReference type="InterPro" id="IPR011009">
    <property type="entry name" value="Kinase-like_dom_sf"/>
</dbReference>
<evidence type="ECO:0000259" key="2">
    <source>
        <dbReference type="PROSITE" id="PS50011"/>
    </source>
</evidence>
<dbReference type="InterPro" id="IPR000719">
    <property type="entry name" value="Prot_kinase_dom"/>
</dbReference>
<dbReference type="EMBL" id="HBHK01020949">
    <property type="protein sequence ID" value="CAD9697788.1"/>
    <property type="molecule type" value="Transcribed_RNA"/>
</dbReference>
<dbReference type="PROSITE" id="PS50011">
    <property type="entry name" value="PROTEIN_KINASE_DOM"/>
    <property type="match status" value="1"/>
</dbReference>
<name>A0A7S2WMM7_9STRA</name>
<dbReference type="InterPro" id="IPR008271">
    <property type="entry name" value="Ser/Thr_kinase_AS"/>
</dbReference>
<dbReference type="Gene3D" id="1.10.510.10">
    <property type="entry name" value="Transferase(Phosphotransferase) domain 1"/>
    <property type="match status" value="1"/>
</dbReference>
<protein>
    <recommendedName>
        <fullName evidence="2">Protein kinase domain-containing protein</fullName>
    </recommendedName>
</protein>
<keyword evidence="1" id="KW-0547">Nucleotide-binding</keyword>